<dbReference type="RefSeq" id="WP_025360392.1">
    <property type="nucleotide sequence ID" value="NZ_BAAABQ010000059.1"/>
</dbReference>
<dbReference type="Gene3D" id="1.25.40.10">
    <property type="entry name" value="Tetratricopeptide repeat domain"/>
    <property type="match status" value="1"/>
</dbReference>
<dbReference type="InterPro" id="IPR011990">
    <property type="entry name" value="TPR-like_helical_dom_sf"/>
</dbReference>
<reference evidence="2 3" key="1">
    <citation type="submission" date="2020-08" db="EMBL/GenBank/DDBJ databases">
        <title>Genomic Encyclopedia of Archaeal and Bacterial Type Strains, Phase II (KMG-II): from individual species to whole genera.</title>
        <authorList>
            <person name="Goeker M."/>
        </authorList>
    </citation>
    <scope>NUCLEOTIDE SEQUENCE [LARGE SCALE GENOMIC DNA]</scope>
    <source>
        <strain evidence="2 3">DSM 43850</strain>
    </source>
</reference>
<keyword evidence="1" id="KW-0472">Membrane</keyword>
<keyword evidence="1" id="KW-1133">Transmembrane helix</keyword>
<protein>
    <recommendedName>
        <fullName evidence="4">Tetratricopeptide repeat protein</fullName>
    </recommendedName>
</protein>
<feature type="transmembrane region" description="Helical" evidence="1">
    <location>
        <begin position="35"/>
        <end position="56"/>
    </location>
</feature>
<keyword evidence="1" id="KW-0812">Transmembrane</keyword>
<evidence type="ECO:0000313" key="3">
    <source>
        <dbReference type="Proteomes" id="UP000517916"/>
    </source>
</evidence>
<dbReference type="Proteomes" id="UP000517916">
    <property type="component" value="Unassembled WGS sequence"/>
</dbReference>
<gene>
    <name evidence="2" type="ORF">BC739_002926</name>
</gene>
<organism evidence="2 3">
    <name type="scientific">Kutzneria viridogrisea</name>
    <dbReference type="NCBI Taxonomy" id="47990"/>
    <lineage>
        <taxon>Bacteria</taxon>
        <taxon>Bacillati</taxon>
        <taxon>Actinomycetota</taxon>
        <taxon>Actinomycetes</taxon>
        <taxon>Pseudonocardiales</taxon>
        <taxon>Pseudonocardiaceae</taxon>
        <taxon>Kutzneria</taxon>
    </lineage>
</organism>
<dbReference type="EMBL" id="JACJID010000002">
    <property type="protein sequence ID" value="MBA8925727.1"/>
    <property type="molecule type" value="Genomic_DNA"/>
</dbReference>
<sequence>MKAFTAALLMTAALVVYFVLLTERAVVLIQTGEPVATALGAAVLALPVIGVWFVLAQWRNGLRINRLARRLDEEGGLPDTSDLPRRPSGRVDREAADAWFEQRKAEVEASPEDWRGWFRLAHAYDIAGDRGRARQAMRRAVELGG</sequence>
<evidence type="ECO:0000313" key="2">
    <source>
        <dbReference type="EMBL" id="MBA8925727.1"/>
    </source>
</evidence>
<keyword evidence="3" id="KW-1185">Reference proteome</keyword>
<name>A0ABR6BFS1_9PSEU</name>
<comment type="caution">
    <text evidence="2">The sequence shown here is derived from an EMBL/GenBank/DDBJ whole genome shotgun (WGS) entry which is preliminary data.</text>
</comment>
<proteinExistence type="predicted"/>
<evidence type="ECO:0000256" key="1">
    <source>
        <dbReference type="SAM" id="Phobius"/>
    </source>
</evidence>
<accession>A0ABR6BFS1</accession>
<evidence type="ECO:0008006" key="4">
    <source>
        <dbReference type="Google" id="ProtNLM"/>
    </source>
</evidence>